<evidence type="ECO:0000256" key="1">
    <source>
        <dbReference type="SAM" id="Phobius"/>
    </source>
</evidence>
<proteinExistence type="predicted"/>
<dbReference type="RefSeq" id="WP_382377158.1">
    <property type="nucleotide sequence ID" value="NZ_JBHRZI010000025.1"/>
</dbReference>
<comment type="caution">
    <text evidence="2">The sequence shown here is derived from an EMBL/GenBank/DDBJ whole genome shotgun (WGS) entry which is preliminary data.</text>
</comment>
<organism evidence="2 3">
    <name type="scientific">Lentzea rhizosphaerae</name>
    <dbReference type="NCBI Taxonomy" id="2041025"/>
    <lineage>
        <taxon>Bacteria</taxon>
        <taxon>Bacillati</taxon>
        <taxon>Actinomycetota</taxon>
        <taxon>Actinomycetes</taxon>
        <taxon>Pseudonocardiales</taxon>
        <taxon>Pseudonocardiaceae</taxon>
        <taxon>Lentzea</taxon>
    </lineage>
</organism>
<reference evidence="3" key="1">
    <citation type="journal article" date="2019" name="Int. J. Syst. Evol. Microbiol.">
        <title>The Global Catalogue of Microorganisms (GCM) 10K type strain sequencing project: providing services to taxonomists for standard genome sequencing and annotation.</title>
        <authorList>
            <consortium name="The Broad Institute Genomics Platform"/>
            <consortium name="The Broad Institute Genome Sequencing Center for Infectious Disease"/>
            <person name="Wu L."/>
            <person name="Ma J."/>
        </authorList>
    </citation>
    <scope>NUCLEOTIDE SEQUENCE [LARGE SCALE GENOMIC DNA]</scope>
    <source>
        <strain evidence="3">CGMCC 4.7405</strain>
    </source>
</reference>
<keyword evidence="1" id="KW-1133">Transmembrane helix</keyword>
<dbReference type="EMBL" id="JBHRZI010000025">
    <property type="protein sequence ID" value="MFC3895631.1"/>
    <property type="molecule type" value="Genomic_DNA"/>
</dbReference>
<gene>
    <name evidence="2" type="ORF">ACFOWZ_29500</name>
</gene>
<dbReference type="Proteomes" id="UP001595690">
    <property type="component" value="Unassembled WGS sequence"/>
</dbReference>
<keyword evidence="1" id="KW-0472">Membrane</keyword>
<feature type="transmembrane region" description="Helical" evidence="1">
    <location>
        <begin position="63"/>
        <end position="84"/>
    </location>
</feature>
<name>A0ABV8C0W3_9PSEU</name>
<feature type="transmembrane region" description="Helical" evidence="1">
    <location>
        <begin position="31"/>
        <end position="51"/>
    </location>
</feature>
<evidence type="ECO:0000313" key="2">
    <source>
        <dbReference type="EMBL" id="MFC3895631.1"/>
    </source>
</evidence>
<protein>
    <submittedName>
        <fullName evidence="2">Pentapeptide repeat-containing protein</fullName>
    </submittedName>
</protein>
<dbReference type="PANTHER" id="PTHR14136:SF17">
    <property type="entry name" value="BTB_POZ DOMAIN-CONTAINING PROTEIN KCTD9"/>
    <property type="match status" value="1"/>
</dbReference>
<dbReference type="InterPro" id="IPR001646">
    <property type="entry name" value="5peptide_repeat"/>
</dbReference>
<keyword evidence="3" id="KW-1185">Reference proteome</keyword>
<dbReference type="Gene3D" id="2.160.20.80">
    <property type="entry name" value="E3 ubiquitin-protein ligase SopA"/>
    <property type="match status" value="1"/>
</dbReference>
<dbReference type="PANTHER" id="PTHR14136">
    <property type="entry name" value="BTB_POZ DOMAIN-CONTAINING PROTEIN KCTD9"/>
    <property type="match status" value="1"/>
</dbReference>
<accession>A0ABV8C0W3</accession>
<evidence type="ECO:0000313" key="3">
    <source>
        <dbReference type="Proteomes" id="UP001595690"/>
    </source>
</evidence>
<sequence>MPFAVVALVLAGSWALKSRRGETMQALTGRSILVGSVVVLGIGVTAAVLLIRHYGGGSASQQLDVIRTAGTIVVGTGGAVALLLTARRQRYTELTLAHQREVAISTEFDATERRITELYTKAADQLGSEKAAVRLAGLYALERLGESSPGQRQTIINLLCAYLRMPYEYPAEDEPKRDAVEEEHVRRAVVRVIGRHSIAGNDEYWRVPQIDLSGAALRKAELAEVDFRLAKLSGADLAGANLSQANLRGADLTGANLAGARMSMADLVAADLTDADLSNASLFWARLAPANLNGARLVEAELRHADLRGAALLRAVLDRAAMSNAKLSRAGLLGASLVAVVARNADLSGVVARDVDFTDATLTGAKVADADFTGAKFDGANLVGVDLMSATGVPPDQRQP</sequence>
<keyword evidence="1" id="KW-0812">Transmembrane</keyword>
<dbReference type="InterPro" id="IPR051082">
    <property type="entry name" value="Pentapeptide-BTB/POZ_domain"/>
</dbReference>
<dbReference type="Pfam" id="PF00805">
    <property type="entry name" value="Pentapeptide"/>
    <property type="match status" value="4"/>
</dbReference>
<dbReference type="SUPFAM" id="SSF141571">
    <property type="entry name" value="Pentapeptide repeat-like"/>
    <property type="match status" value="2"/>
</dbReference>